<protein>
    <recommendedName>
        <fullName evidence="1">Calcineurin-like phosphoesterase domain-containing protein</fullName>
    </recommendedName>
</protein>
<name>A0ABD3HU20_9MARC</name>
<dbReference type="EMBL" id="JBJQOH010000003">
    <property type="protein sequence ID" value="KAL3693575.1"/>
    <property type="molecule type" value="Genomic_DNA"/>
</dbReference>
<evidence type="ECO:0000259" key="1">
    <source>
        <dbReference type="Pfam" id="PF00149"/>
    </source>
</evidence>
<gene>
    <name evidence="2" type="ORF">R1sor_007226</name>
</gene>
<dbReference type="PIRSF" id="PIRSF030250">
    <property type="entry name" value="Ptase_At2g46880"/>
    <property type="match status" value="1"/>
</dbReference>
<dbReference type="PANTHER" id="PTHR32440:SF11">
    <property type="entry name" value="METALLOPHOSPHOESTERASE DOMAIN-CONTAINING PROTEIN"/>
    <property type="match status" value="1"/>
</dbReference>
<keyword evidence="3" id="KW-1185">Reference proteome</keyword>
<dbReference type="AlphaFoldDB" id="A0ABD3HU20"/>
<dbReference type="InterPro" id="IPR011230">
    <property type="entry name" value="PAP14/16/28/29"/>
</dbReference>
<reference evidence="2 3" key="1">
    <citation type="submission" date="2024-09" db="EMBL/GenBank/DDBJ databases">
        <title>Chromosome-scale assembly of Riccia sorocarpa.</title>
        <authorList>
            <person name="Paukszto L."/>
        </authorList>
    </citation>
    <scope>NUCLEOTIDE SEQUENCE [LARGE SCALE GENOMIC DNA]</scope>
    <source>
        <strain evidence="2">LP-2024</strain>
        <tissue evidence="2">Aerial parts of the thallus</tissue>
    </source>
</reference>
<sequence>MWAHMGALRVVDALNIEDQSGIFRELNPLHLNKPRLTVRGSDKTFKIAIMADLHYGENAWTSWGPEQDVKSSHVQDFILDTEKPDMVIYLGDQVTANNIVAANSSKYWIQSMYPASARSIPHVSVYGNHDDAFTVYEESWFGPCGIPGLPALDVGYYHSTTREELTKDEMVMPTSLSRPGPEALWPSMSNFVLTVGSARTPGAVAALLYFLDSGGGSYPEIISASQAAWFKATASEINPTGSIPELVFFHIPTKMHGKVGTQPKSAVQHPCVGSINEEEVAPQVQEKGMMDVLTKRKSVKATFSGHNHGLDWCCPHQHLWLCFARHTGYGGYGSWTRGSRILQLVEEPEFALKSWIRLENDDVVAYVDLV</sequence>
<dbReference type="InterPro" id="IPR029052">
    <property type="entry name" value="Metallo-depent_PP-like"/>
</dbReference>
<dbReference type="Proteomes" id="UP001633002">
    <property type="component" value="Unassembled WGS sequence"/>
</dbReference>
<proteinExistence type="predicted"/>
<feature type="domain" description="Calcineurin-like phosphoesterase" evidence="1">
    <location>
        <begin position="45"/>
        <end position="308"/>
    </location>
</feature>
<dbReference type="CDD" id="cd07383">
    <property type="entry name" value="MPP_Dcr2"/>
    <property type="match status" value="1"/>
</dbReference>
<dbReference type="Gene3D" id="3.60.21.10">
    <property type="match status" value="1"/>
</dbReference>
<dbReference type="Pfam" id="PF00149">
    <property type="entry name" value="Metallophos"/>
    <property type="match status" value="1"/>
</dbReference>
<evidence type="ECO:0000313" key="3">
    <source>
        <dbReference type="Proteomes" id="UP001633002"/>
    </source>
</evidence>
<dbReference type="PANTHER" id="PTHR32440">
    <property type="entry name" value="PHOSPHATASE DCR2-RELATED-RELATED"/>
    <property type="match status" value="1"/>
</dbReference>
<accession>A0ABD3HU20</accession>
<comment type="caution">
    <text evidence="2">The sequence shown here is derived from an EMBL/GenBank/DDBJ whole genome shotgun (WGS) entry which is preliminary data.</text>
</comment>
<dbReference type="SUPFAM" id="SSF56300">
    <property type="entry name" value="Metallo-dependent phosphatases"/>
    <property type="match status" value="1"/>
</dbReference>
<organism evidence="2 3">
    <name type="scientific">Riccia sorocarpa</name>
    <dbReference type="NCBI Taxonomy" id="122646"/>
    <lineage>
        <taxon>Eukaryota</taxon>
        <taxon>Viridiplantae</taxon>
        <taxon>Streptophyta</taxon>
        <taxon>Embryophyta</taxon>
        <taxon>Marchantiophyta</taxon>
        <taxon>Marchantiopsida</taxon>
        <taxon>Marchantiidae</taxon>
        <taxon>Marchantiales</taxon>
        <taxon>Ricciaceae</taxon>
        <taxon>Riccia</taxon>
    </lineage>
</organism>
<dbReference type="InterPro" id="IPR004843">
    <property type="entry name" value="Calcineurin-like_PHP"/>
</dbReference>
<evidence type="ECO:0000313" key="2">
    <source>
        <dbReference type="EMBL" id="KAL3693575.1"/>
    </source>
</evidence>